<keyword evidence="7" id="KW-0520">NAD</keyword>
<dbReference type="PANTHER" id="PTHR43706">
    <property type="entry name" value="NADH DEHYDROGENASE"/>
    <property type="match status" value="1"/>
</dbReference>
<dbReference type="RefSeq" id="WP_025410914.1">
    <property type="nucleotide sequence ID" value="NZ_CP007128.1"/>
</dbReference>
<dbReference type="Pfam" id="PF07992">
    <property type="entry name" value="Pyr_redox_2"/>
    <property type="match status" value="1"/>
</dbReference>
<keyword evidence="12" id="KW-1185">Reference proteome</keyword>
<dbReference type="STRING" id="861299.J421_1879"/>
<evidence type="ECO:0000259" key="10">
    <source>
        <dbReference type="Pfam" id="PF22366"/>
    </source>
</evidence>
<evidence type="ECO:0000256" key="5">
    <source>
        <dbReference type="ARBA" id="ARBA00022946"/>
    </source>
</evidence>
<dbReference type="InterPro" id="IPR023753">
    <property type="entry name" value="FAD/NAD-binding_dom"/>
</dbReference>
<dbReference type="FunCoup" id="W0RF43">
    <property type="interactions" value="260"/>
</dbReference>
<keyword evidence="6" id="KW-0560">Oxidoreductase</keyword>
<protein>
    <recommendedName>
        <fullName evidence="2">NADH:ubiquinone reductase (non-electrogenic)</fullName>
        <ecNumber evidence="2">1.6.5.9</ecNumber>
    </recommendedName>
</protein>
<evidence type="ECO:0000256" key="8">
    <source>
        <dbReference type="ARBA" id="ARBA00047599"/>
    </source>
</evidence>
<dbReference type="KEGG" id="gba:J421_1879"/>
<dbReference type="InterPro" id="IPR054585">
    <property type="entry name" value="NDH2-like_C"/>
</dbReference>
<dbReference type="PRINTS" id="PR00411">
    <property type="entry name" value="PNDRDTASEI"/>
</dbReference>
<comment type="similarity">
    <text evidence="1">Belongs to the NADH dehydrogenase family.</text>
</comment>
<dbReference type="Proteomes" id="UP000019151">
    <property type="component" value="Chromosome"/>
</dbReference>
<evidence type="ECO:0000256" key="4">
    <source>
        <dbReference type="ARBA" id="ARBA00022827"/>
    </source>
</evidence>
<dbReference type="PRINTS" id="PR00368">
    <property type="entry name" value="FADPNR"/>
</dbReference>
<dbReference type="SUPFAM" id="SSF51905">
    <property type="entry name" value="FAD/NAD(P)-binding domain"/>
    <property type="match status" value="1"/>
</dbReference>
<evidence type="ECO:0000256" key="3">
    <source>
        <dbReference type="ARBA" id="ARBA00022630"/>
    </source>
</evidence>
<dbReference type="InterPro" id="IPR036188">
    <property type="entry name" value="FAD/NAD-bd_sf"/>
</dbReference>
<dbReference type="InterPro" id="IPR045024">
    <property type="entry name" value="NDH-2"/>
</dbReference>
<dbReference type="PATRIC" id="fig|861299.3.peg.1911"/>
<dbReference type="EC" id="1.6.5.9" evidence="2"/>
<feature type="domain" description="FAD/NAD(P)-binding" evidence="9">
    <location>
        <begin position="9"/>
        <end position="333"/>
    </location>
</feature>
<name>W0RF43_9BACT</name>
<organism evidence="11 12">
    <name type="scientific">Gemmatirosa kalamazoonensis</name>
    <dbReference type="NCBI Taxonomy" id="861299"/>
    <lineage>
        <taxon>Bacteria</taxon>
        <taxon>Pseudomonadati</taxon>
        <taxon>Gemmatimonadota</taxon>
        <taxon>Gemmatimonadia</taxon>
        <taxon>Gemmatimonadales</taxon>
        <taxon>Gemmatimonadaceae</taxon>
        <taxon>Gemmatirosa</taxon>
    </lineage>
</organism>
<keyword evidence="5" id="KW-0809">Transit peptide</keyword>
<dbReference type="InParanoid" id="W0RF43"/>
<dbReference type="HOGENOM" id="CLU_021377_7_1_0"/>
<keyword evidence="4" id="KW-0274">FAD</keyword>
<evidence type="ECO:0000256" key="1">
    <source>
        <dbReference type="ARBA" id="ARBA00005272"/>
    </source>
</evidence>
<comment type="catalytic activity">
    <reaction evidence="8">
        <text>a quinone + NADH + H(+) = a quinol + NAD(+)</text>
        <dbReference type="Rhea" id="RHEA:46160"/>
        <dbReference type="ChEBI" id="CHEBI:15378"/>
        <dbReference type="ChEBI" id="CHEBI:24646"/>
        <dbReference type="ChEBI" id="CHEBI:57540"/>
        <dbReference type="ChEBI" id="CHEBI:57945"/>
        <dbReference type="ChEBI" id="CHEBI:132124"/>
        <dbReference type="EC" id="1.6.5.9"/>
    </reaction>
</comment>
<evidence type="ECO:0000313" key="12">
    <source>
        <dbReference type="Proteomes" id="UP000019151"/>
    </source>
</evidence>
<evidence type="ECO:0000256" key="2">
    <source>
        <dbReference type="ARBA" id="ARBA00012637"/>
    </source>
</evidence>
<dbReference type="OrthoDB" id="9781621at2"/>
<dbReference type="GO" id="GO:0050136">
    <property type="term" value="F:NADH dehydrogenase (quinone) (non-electrogenic) activity"/>
    <property type="evidence" value="ECO:0007669"/>
    <property type="project" value="UniProtKB-EC"/>
</dbReference>
<gene>
    <name evidence="11" type="ORF">J421_1879</name>
</gene>
<evidence type="ECO:0000256" key="6">
    <source>
        <dbReference type="ARBA" id="ARBA00023002"/>
    </source>
</evidence>
<evidence type="ECO:0000259" key="9">
    <source>
        <dbReference type="Pfam" id="PF07992"/>
    </source>
</evidence>
<feature type="domain" description="External alternative NADH-ubiquinone oxidoreductase-like C-terminal" evidence="10">
    <location>
        <begin position="358"/>
        <end position="416"/>
    </location>
</feature>
<dbReference type="eggNOG" id="COG1252">
    <property type="taxonomic scope" value="Bacteria"/>
</dbReference>
<dbReference type="PANTHER" id="PTHR43706:SF47">
    <property type="entry name" value="EXTERNAL NADH-UBIQUINONE OXIDOREDUCTASE 1, MITOCHONDRIAL-RELATED"/>
    <property type="match status" value="1"/>
</dbReference>
<reference evidence="11 12" key="1">
    <citation type="journal article" date="2014" name="Genome Announc.">
        <title>Genome Sequence and Methylome of Soil Bacterium Gemmatirosa kalamazoonensis KBS708T, a Member of the Rarely Cultivated Gemmatimonadetes Phylum.</title>
        <authorList>
            <person name="Debruyn J.M."/>
            <person name="Radosevich M."/>
            <person name="Wommack K.E."/>
            <person name="Polson S.W."/>
            <person name="Hauser L.J."/>
            <person name="Fawaz M.N."/>
            <person name="Korlach J."/>
            <person name="Tsai Y.C."/>
        </authorList>
    </citation>
    <scope>NUCLEOTIDE SEQUENCE [LARGE SCALE GENOMIC DNA]</scope>
    <source>
        <strain evidence="11 12">KBS708</strain>
    </source>
</reference>
<evidence type="ECO:0000313" key="11">
    <source>
        <dbReference type="EMBL" id="AHG89416.1"/>
    </source>
</evidence>
<accession>W0RF43</accession>
<dbReference type="EMBL" id="CP007128">
    <property type="protein sequence ID" value="AHG89416.1"/>
    <property type="molecule type" value="Genomic_DNA"/>
</dbReference>
<dbReference type="Pfam" id="PF22366">
    <property type="entry name" value="NDH2_C"/>
    <property type="match status" value="1"/>
</dbReference>
<dbReference type="Gene3D" id="3.50.50.100">
    <property type="match status" value="1"/>
</dbReference>
<dbReference type="AlphaFoldDB" id="W0RF43"/>
<evidence type="ECO:0000256" key="7">
    <source>
        <dbReference type="ARBA" id="ARBA00023027"/>
    </source>
</evidence>
<proteinExistence type="inferred from homology"/>
<sequence length="459" mass="49843">MSAKATPTRIVILGAGFAGLTAARELERLLPDDAPVRLTIVNRDNYFLFTPMLHEVAASDLDVTTIVSPLRKLLRRTSIFCGTVEGIDTEARTVTVSHAEGAHAHTLPYDHLVVALGAVTNFFGIPGLADRAVTMKSLGDAIHLRNRLIQHLEEADFECNASIRRPLLTCVVAGGGFAGVETVAAANDFLREALRFYRNLGPADLRVLVVHPGPYLLPELGEALVRYTQARLAERGVEVVLNARVKGLDGDAVVLSDGQRVDARTVVWTAGNAANPALADVPCAMERGRIVVDPFLRVPQLPGVWALGDCAHIADPATGSAFPPTAQHALREGRCVARNIVAELRGGRMTPFTFSTIGLLATIGRRTGVANILGVNFSGFVAWWLWRTIYLAKLPRLEKKVRVAIDWTLDVLFSKDLVQFSTRTSPFARHEQVPRFARNHFAAATHLADTSDALQSAHT</sequence>
<keyword evidence="3" id="KW-0285">Flavoprotein</keyword>